<name>A0ABW0LE32_9BACI</name>
<organism evidence="5 6">
    <name type="scientific">Lederbergia graminis</name>
    <dbReference type="NCBI Taxonomy" id="735518"/>
    <lineage>
        <taxon>Bacteria</taxon>
        <taxon>Bacillati</taxon>
        <taxon>Bacillota</taxon>
        <taxon>Bacilli</taxon>
        <taxon>Bacillales</taxon>
        <taxon>Bacillaceae</taxon>
        <taxon>Lederbergia</taxon>
    </lineage>
</organism>
<feature type="domain" description="GFO/IDH/MocA-like oxidoreductase" evidence="4">
    <location>
        <begin position="131"/>
        <end position="265"/>
    </location>
</feature>
<dbReference type="Pfam" id="PF22725">
    <property type="entry name" value="GFO_IDH_MocA_C3"/>
    <property type="match status" value="1"/>
</dbReference>
<gene>
    <name evidence="5" type="ORF">ACFPM4_04225</name>
</gene>
<dbReference type="Proteomes" id="UP001596147">
    <property type="component" value="Unassembled WGS sequence"/>
</dbReference>
<dbReference type="SUPFAM" id="SSF51735">
    <property type="entry name" value="NAD(P)-binding Rossmann-fold domains"/>
    <property type="match status" value="1"/>
</dbReference>
<evidence type="ECO:0000313" key="6">
    <source>
        <dbReference type="Proteomes" id="UP001596147"/>
    </source>
</evidence>
<dbReference type="Gene3D" id="3.40.50.720">
    <property type="entry name" value="NAD(P)-binding Rossmann-like Domain"/>
    <property type="match status" value="1"/>
</dbReference>
<feature type="domain" description="Gfo/Idh/MocA-like oxidoreductase N-terminal" evidence="3">
    <location>
        <begin position="5"/>
        <end position="119"/>
    </location>
</feature>
<protein>
    <submittedName>
        <fullName evidence="5">Gfo/Idh/MocA family protein</fullName>
    </submittedName>
</protein>
<dbReference type="InterPro" id="IPR050463">
    <property type="entry name" value="Gfo/Idh/MocA_oxidrdct_glycsds"/>
</dbReference>
<proteinExistence type="predicted"/>
<dbReference type="SUPFAM" id="SSF55347">
    <property type="entry name" value="Glyceraldehyde-3-phosphate dehydrogenase-like, C-terminal domain"/>
    <property type="match status" value="1"/>
</dbReference>
<evidence type="ECO:0000256" key="2">
    <source>
        <dbReference type="SAM" id="MobiDB-lite"/>
    </source>
</evidence>
<dbReference type="Gene3D" id="3.30.360.10">
    <property type="entry name" value="Dihydrodipicolinate Reductase, domain 2"/>
    <property type="match status" value="1"/>
</dbReference>
<accession>A0ABW0LE32</accession>
<evidence type="ECO:0000259" key="3">
    <source>
        <dbReference type="Pfam" id="PF01408"/>
    </source>
</evidence>
<dbReference type="PANTHER" id="PTHR43818">
    <property type="entry name" value="BCDNA.GH03377"/>
    <property type="match status" value="1"/>
</dbReference>
<reference evidence="6" key="1">
    <citation type="journal article" date="2019" name="Int. J. Syst. Evol. Microbiol.">
        <title>The Global Catalogue of Microorganisms (GCM) 10K type strain sequencing project: providing services to taxonomists for standard genome sequencing and annotation.</title>
        <authorList>
            <consortium name="The Broad Institute Genomics Platform"/>
            <consortium name="The Broad Institute Genome Sequencing Center for Infectious Disease"/>
            <person name="Wu L."/>
            <person name="Ma J."/>
        </authorList>
    </citation>
    <scope>NUCLEOTIDE SEQUENCE [LARGE SCALE GENOMIC DNA]</scope>
    <source>
        <strain evidence="6">CGMCC 1.12237</strain>
    </source>
</reference>
<sequence>MKTMKLGIIGCGNISSIYFENLNKFTEVEVKACADLVAEKAEAQAKRFNIPFVYTVDELLNDPEIELVINLTIPKVHALVCKQIIAAGKHVYVEKPLAAELKDGEEILALAKEKGVRVGCAPDTFLGAGIQTSKKLIDEGAIGRPLSATAFMMAPGHEMWHPDPGFYYAPGGGPMFDMGPYYLTALVQLLGPMKRVTGSATKAYTERTITSQPKYGEKIKVETPTHLTGTIDFVNGPVATMIMSFDIFTRVDFPNIEIYGTEGNLRVPDPNHFGGPVLLRKRGEKDWTEVSITHQHSGNSRGIGVLDMVQAIREEKEHRANGNLALHVLEAMHGFHVASEQGIHHQMQNQCDSPNPVPEDGLFVSIKK</sequence>
<dbReference type="InterPro" id="IPR000683">
    <property type="entry name" value="Gfo/Idh/MocA-like_OxRdtase_N"/>
</dbReference>
<feature type="region of interest" description="Disordered" evidence="2">
    <location>
        <begin position="347"/>
        <end position="368"/>
    </location>
</feature>
<dbReference type="InterPro" id="IPR036291">
    <property type="entry name" value="NAD(P)-bd_dom_sf"/>
</dbReference>
<evidence type="ECO:0000313" key="5">
    <source>
        <dbReference type="EMBL" id="MFC5463965.1"/>
    </source>
</evidence>
<keyword evidence="1" id="KW-0560">Oxidoreductase</keyword>
<dbReference type="Pfam" id="PF01408">
    <property type="entry name" value="GFO_IDH_MocA"/>
    <property type="match status" value="1"/>
</dbReference>
<evidence type="ECO:0000259" key="4">
    <source>
        <dbReference type="Pfam" id="PF22725"/>
    </source>
</evidence>
<dbReference type="RefSeq" id="WP_382347994.1">
    <property type="nucleotide sequence ID" value="NZ_JBHSMC010000001.1"/>
</dbReference>
<dbReference type="InterPro" id="IPR055170">
    <property type="entry name" value="GFO_IDH_MocA-like_dom"/>
</dbReference>
<dbReference type="PANTHER" id="PTHR43818:SF11">
    <property type="entry name" value="BCDNA.GH03377"/>
    <property type="match status" value="1"/>
</dbReference>
<keyword evidence="6" id="KW-1185">Reference proteome</keyword>
<evidence type="ECO:0000256" key="1">
    <source>
        <dbReference type="ARBA" id="ARBA00023002"/>
    </source>
</evidence>
<dbReference type="EMBL" id="JBHSMC010000001">
    <property type="protein sequence ID" value="MFC5463965.1"/>
    <property type="molecule type" value="Genomic_DNA"/>
</dbReference>
<comment type="caution">
    <text evidence="5">The sequence shown here is derived from an EMBL/GenBank/DDBJ whole genome shotgun (WGS) entry which is preliminary data.</text>
</comment>